<dbReference type="InterPro" id="IPR005119">
    <property type="entry name" value="LysR_subst-bd"/>
</dbReference>
<reference evidence="6 7" key="1">
    <citation type="submission" date="2017-11" db="EMBL/GenBank/DDBJ databases">
        <title>Complete genome sequence of Sphingomonas sp. Strain Cra20, a psychrotolerant potential plant growth promoting rhizobacteria.</title>
        <authorList>
            <person name="Luo Y."/>
        </authorList>
    </citation>
    <scope>NUCLEOTIDE SEQUENCE [LARGE SCALE GENOMIC DNA]</scope>
    <source>
        <strain evidence="6 7">Cra20</strain>
        <plasmid evidence="6 7">unnamed</plasmid>
    </source>
</reference>
<accession>A0A2K8MM70</accession>
<evidence type="ECO:0000259" key="5">
    <source>
        <dbReference type="PROSITE" id="PS50931"/>
    </source>
</evidence>
<dbReference type="OrthoDB" id="196624at2"/>
<evidence type="ECO:0000256" key="2">
    <source>
        <dbReference type="ARBA" id="ARBA00023015"/>
    </source>
</evidence>
<dbReference type="Gene3D" id="3.40.190.290">
    <property type="match status" value="1"/>
</dbReference>
<dbReference type="SUPFAM" id="SSF53850">
    <property type="entry name" value="Periplasmic binding protein-like II"/>
    <property type="match status" value="1"/>
</dbReference>
<dbReference type="PANTHER" id="PTHR30126">
    <property type="entry name" value="HTH-TYPE TRANSCRIPTIONAL REGULATOR"/>
    <property type="match status" value="1"/>
</dbReference>
<evidence type="ECO:0000313" key="7">
    <source>
        <dbReference type="Proteomes" id="UP000229081"/>
    </source>
</evidence>
<evidence type="ECO:0000256" key="3">
    <source>
        <dbReference type="ARBA" id="ARBA00023125"/>
    </source>
</evidence>
<dbReference type="Pfam" id="PF00126">
    <property type="entry name" value="HTH_1"/>
    <property type="match status" value="1"/>
</dbReference>
<dbReference type="Proteomes" id="UP000229081">
    <property type="component" value="Plasmid unnamed"/>
</dbReference>
<protein>
    <submittedName>
        <fullName evidence="6">LysR family transcriptional regulator</fullName>
    </submittedName>
</protein>
<dbReference type="PANTHER" id="PTHR30126:SF91">
    <property type="entry name" value="LYSR FAMILY TRANSCRIPTIONAL REGULATOR"/>
    <property type="match status" value="1"/>
</dbReference>
<keyword evidence="4" id="KW-0804">Transcription</keyword>
<dbReference type="PROSITE" id="PS50931">
    <property type="entry name" value="HTH_LYSR"/>
    <property type="match status" value="1"/>
</dbReference>
<dbReference type="PRINTS" id="PR00039">
    <property type="entry name" value="HTHLYSR"/>
</dbReference>
<keyword evidence="3" id="KW-0238">DNA-binding</keyword>
<name>A0A2K8MM70_9SPHN</name>
<keyword evidence="6" id="KW-0614">Plasmid</keyword>
<dbReference type="GO" id="GO:0003700">
    <property type="term" value="F:DNA-binding transcription factor activity"/>
    <property type="evidence" value="ECO:0007669"/>
    <property type="project" value="InterPro"/>
</dbReference>
<dbReference type="Gene3D" id="1.10.10.10">
    <property type="entry name" value="Winged helix-like DNA-binding domain superfamily/Winged helix DNA-binding domain"/>
    <property type="match status" value="1"/>
</dbReference>
<dbReference type="RefSeq" id="WP_100284743.1">
    <property type="nucleotide sequence ID" value="NZ_CP024924.1"/>
</dbReference>
<keyword evidence="2" id="KW-0805">Transcription regulation</keyword>
<dbReference type="FunFam" id="1.10.10.10:FF:000001">
    <property type="entry name" value="LysR family transcriptional regulator"/>
    <property type="match status" value="1"/>
</dbReference>
<dbReference type="Pfam" id="PF03466">
    <property type="entry name" value="LysR_substrate"/>
    <property type="match status" value="1"/>
</dbReference>
<dbReference type="InterPro" id="IPR036388">
    <property type="entry name" value="WH-like_DNA-bd_sf"/>
</dbReference>
<evidence type="ECO:0000256" key="1">
    <source>
        <dbReference type="ARBA" id="ARBA00009437"/>
    </source>
</evidence>
<feature type="domain" description="HTH lysR-type" evidence="5">
    <location>
        <begin position="5"/>
        <end position="62"/>
    </location>
</feature>
<geneLocation type="plasmid" evidence="6 7">
    <name>unnamed</name>
</geneLocation>
<dbReference type="GO" id="GO:0000976">
    <property type="term" value="F:transcription cis-regulatory region binding"/>
    <property type="evidence" value="ECO:0007669"/>
    <property type="project" value="TreeGrafter"/>
</dbReference>
<dbReference type="KEGG" id="sphc:CVN68_22510"/>
<keyword evidence="7" id="KW-1185">Reference proteome</keyword>
<dbReference type="InterPro" id="IPR000847">
    <property type="entry name" value="LysR_HTH_N"/>
</dbReference>
<dbReference type="SUPFAM" id="SSF46785">
    <property type="entry name" value="Winged helix' DNA-binding domain"/>
    <property type="match status" value="1"/>
</dbReference>
<dbReference type="EMBL" id="CP024924">
    <property type="protein sequence ID" value="ATY34958.1"/>
    <property type="molecule type" value="Genomic_DNA"/>
</dbReference>
<dbReference type="AlphaFoldDB" id="A0A2K8MM70"/>
<evidence type="ECO:0000256" key="4">
    <source>
        <dbReference type="ARBA" id="ARBA00023163"/>
    </source>
</evidence>
<gene>
    <name evidence="6" type="ORF">CVN68_22510</name>
</gene>
<evidence type="ECO:0000313" key="6">
    <source>
        <dbReference type="EMBL" id="ATY34958.1"/>
    </source>
</evidence>
<comment type="similarity">
    <text evidence="1">Belongs to the LysR transcriptional regulatory family.</text>
</comment>
<dbReference type="InterPro" id="IPR036390">
    <property type="entry name" value="WH_DNA-bd_sf"/>
</dbReference>
<organism evidence="6 7">
    <name type="scientific">Sphingomonas psychrotolerans</name>
    <dbReference type="NCBI Taxonomy" id="1327635"/>
    <lineage>
        <taxon>Bacteria</taxon>
        <taxon>Pseudomonadati</taxon>
        <taxon>Pseudomonadota</taxon>
        <taxon>Alphaproteobacteria</taxon>
        <taxon>Sphingomonadales</taxon>
        <taxon>Sphingomonadaceae</taxon>
        <taxon>Sphingomonas</taxon>
    </lineage>
</organism>
<proteinExistence type="inferred from homology"/>
<sequence length="297" mass="31617">MLDAFSSDQIRTFIAAAEEGSFSAAGRRLGRAQSVVSQTLANLEGQLGVLLFDRSGRSPVLTPAGAALIPRAREIVGAMGSFKAQARALAGGLEPELSVAVDVMFPITTLTDAVSAFHTEFPDTPLRLYVEALGAVLMPILDRRCSFGVMGSLPVVPPGIGVERLLEVEMVVVASPHHPLAALDSGDVDAALSAHIQLILTDRSSLTEGREFGVLSPRVWRLADLGAKHAFLKAGLGWGAMPLDVVRQDINDGSLVELEVLSLGRAQRMMSMFAAWRDDAPPGPAGKWFVERLKVAE</sequence>